<sequence>MSQMETRANSTGPLLRHVLVGLLVIIAVVLQLSVAPAFAIRGITPDLALLVVLAVALTRGGQAALVTGFAAGVLLDLAPPADHTAGRWALALLIVGYVAGRVREGSIAQGGQGRPNALTVMVTVAACSFIGVSIFVVSGLILGEAPLTLLPTVAISVGYDLLLAPLLIPAMLWLLGRGDL</sequence>
<comment type="similarity">
    <text evidence="2">Belongs to the MreD family.</text>
</comment>
<dbReference type="Proteomes" id="UP000033772">
    <property type="component" value="Unassembled WGS sequence"/>
</dbReference>
<keyword evidence="6 8" id="KW-1133">Transmembrane helix</keyword>
<accession>A0A1J4N3M8</accession>
<organism evidence="9 10">
    <name type="scientific">Nocardioides luteus</name>
    <dbReference type="NCBI Taxonomy" id="1844"/>
    <lineage>
        <taxon>Bacteria</taxon>
        <taxon>Bacillati</taxon>
        <taxon>Actinomycetota</taxon>
        <taxon>Actinomycetes</taxon>
        <taxon>Propionibacteriales</taxon>
        <taxon>Nocardioidaceae</taxon>
        <taxon>Nocardioides</taxon>
    </lineage>
</organism>
<dbReference type="STRING" id="1844.UG56_014200"/>
<evidence type="ECO:0000256" key="6">
    <source>
        <dbReference type="ARBA" id="ARBA00022989"/>
    </source>
</evidence>
<feature type="transmembrane region" description="Helical" evidence="8">
    <location>
        <begin position="115"/>
        <end position="141"/>
    </location>
</feature>
<evidence type="ECO:0000256" key="8">
    <source>
        <dbReference type="SAM" id="Phobius"/>
    </source>
</evidence>
<dbReference type="NCBIfam" id="TIGR03426">
    <property type="entry name" value="shape_MreD"/>
    <property type="match status" value="1"/>
</dbReference>
<evidence type="ECO:0000313" key="10">
    <source>
        <dbReference type="Proteomes" id="UP000033772"/>
    </source>
</evidence>
<comment type="caution">
    <text evidence="9">The sequence shown here is derived from an EMBL/GenBank/DDBJ whole genome shotgun (WGS) entry which is preliminary data.</text>
</comment>
<reference evidence="9" key="1">
    <citation type="submission" date="2016-10" db="EMBL/GenBank/DDBJ databases">
        <title>Draft Genome Sequence of Nocardioides luteus Strain BAFB, an Alkane-Degrading Bacterium Isolated from JP-7 Polluted Soil.</title>
        <authorList>
            <person name="Brown L."/>
            <person name="Ruiz O.N."/>
            <person name="Gunasekera T."/>
        </authorList>
    </citation>
    <scope>NUCLEOTIDE SEQUENCE [LARGE SCALE GENOMIC DNA]</scope>
    <source>
        <strain evidence="9">BAFB</strain>
    </source>
</reference>
<keyword evidence="3" id="KW-1003">Cell membrane</keyword>
<dbReference type="AlphaFoldDB" id="A0A1J4N3M8"/>
<evidence type="ECO:0000256" key="7">
    <source>
        <dbReference type="ARBA" id="ARBA00023136"/>
    </source>
</evidence>
<keyword evidence="4 8" id="KW-0812">Transmembrane</keyword>
<evidence type="ECO:0000313" key="9">
    <source>
        <dbReference type="EMBL" id="OIJ26166.1"/>
    </source>
</evidence>
<evidence type="ECO:0000256" key="1">
    <source>
        <dbReference type="ARBA" id="ARBA00004651"/>
    </source>
</evidence>
<dbReference type="GO" id="GO:0005886">
    <property type="term" value="C:plasma membrane"/>
    <property type="evidence" value="ECO:0007669"/>
    <property type="project" value="UniProtKB-SubCell"/>
</dbReference>
<feature type="transmembrane region" description="Helical" evidence="8">
    <location>
        <begin position="85"/>
        <end position="103"/>
    </location>
</feature>
<feature type="transmembrane region" description="Helical" evidence="8">
    <location>
        <begin position="47"/>
        <end position="73"/>
    </location>
</feature>
<dbReference type="Pfam" id="PF04093">
    <property type="entry name" value="MreD"/>
    <property type="match status" value="1"/>
</dbReference>
<dbReference type="RefSeq" id="WP_052693753.1">
    <property type="nucleotide sequence ID" value="NZ_JZDQ02000018.1"/>
</dbReference>
<feature type="transmembrane region" description="Helical" evidence="8">
    <location>
        <begin position="20"/>
        <end position="40"/>
    </location>
</feature>
<dbReference type="OrthoDB" id="3473300at2"/>
<dbReference type="EMBL" id="JZDQ02000018">
    <property type="protein sequence ID" value="OIJ26166.1"/>
    <property type="molecule type" value="Genomic_DNA"/>
</dbReference>
<proteinExistence type="inferred from homology"/>
<keyword evidence="7 8" id="KW-0472">Membrane</keyword>
<evidence type="ECO:0000256" key="4">
    <source>
        <dbReference type="ARBA" id="ARBA00022692"/>
    </source>
</evidence>
<evidence type="ECO:0000256" key="5">
    <source>
        <dbReference type="ARBA" id="ARBA00022960"/>
    </source>
</evidence>
<keyword evidence="10" id="KW-1185">Reference proteome</keyword>
<dbReference type="GO" id="GO:0008360">
    <property type="term" value="P:regulation of cell shape"/>
    <property type="evidence" value="ECO:0007669"/>
    <property type="project" value="UniProtKB-KW"/>
</dbReference>
<comment type="subcellular location">
    <subcellularLocation>
        <location evidence="1">Cell membrane</location>
        <topology evidence="1">Multi-pass membrane protein</topology>
    </subcellularLocation>
</comment>
<name>A0A1J4N3M8_9ACTN</name>
<feature type="transmembrane region" description="Helical" evidence="8">
    <location>
        <begin position="153"/>
        <end position="175"/>
    </location>
</feature>
<dbReference type="InterPro" id="IPR007227">
    <property type="entry name" value="Cell_shape_determining_MreD"/>
</dbReference>
<evidence type="ECO:0000256" key="2">
    <source>
        <dbReference type="ARBA" id="ARBA00007776"/>
    </source>
</evidence>
<gene>
    <name evidence="9" type="ORF">UG56_014200</name>
</gene>
<protein>
    <submittedName>
        <fullName evidence="9">Rod shape-determining protein MreD</fullName>
    </submittedName>
</protein>
<keyword evidence="5" id="KW-0133">Cell shape</keyword>
<evidence type="ECO:0000256" key="3">
    <source>
        <dbReference type="ARBA" id="ARBA00022475"/>
    </source>
</evidence>